<reference evidence="1 2" key="1">
    <citation type="submission" date="2024-01" db="EMBL/GenBank/DDBJ databases">
        <title>The genomes of 5 underutilized Papilionoideae crops provide insights into root nodulation and disease resistanc.</title>
        <authorList>
            <person name="Jiang F."/>
        </authorList>
    </citation>
    <scope>NUCLEOTIDE SEQUENCE [LARGE SCALE GENOMIC DNA]</scope>
    <source>
        <strain evidence="1">LVBAO_FW01</strain>
        <tissue evidence="1">Leaves</tissue>
    </source>
</reference>
<protein>
    <submittedName>
        <fullName evidence="1">Uncharacterized protein</fullName>
    </submittedName>
</protein>
<evidence type="ECO:0000313" key="2">
    <source>
        <dbReference type="Proteomes" id="UP001367508"/>
    </source>
</evidence>
<dbReference type="Proteomes" id="UP001367508">
    <property type="component" value="Unassembled WGS sequence"/>
</dbReference>
<gene>
    <name evidence="1" type="ORF">VNO77_02065</name>
</gene>
<name>A0AAN9MSJ0_CANGL</name>
<sequence>MPPYHPEYYVLIGFYRGKLVTKRLVCKGRPSLIKTCFHLIKASSRVDTTSTLQAMASGECLCISLPFVVAFACSYIGTLVKSCRDMNPDIRTFPNIGQRALENKGSLIASIAINSALFQLVTGLEGILSLQLLVFCPLFCGRLKVLLMSFKEYDFGLYSGKCYGPYVGALGFFSVKGVIGYKLTPLKNLYLHSAYP</sequence>
<accession>A0AAN9MSJ0</accession>
<proteinExistence type="predicted"/>
<keyword evidence="2" id="KW-1185">Reference proteome</keyword>
<dbReference type="AlphaFoldDB" id="A0AAN9MSJ0"/>
<organism evidence="1 2">
    <name type="scientific">Canavalia gladiata</name>
    <name type="common">Sword bean</name>
    <name type="synonym">Dolichos gladiatus</name>
    <dbReference type="NCBI Taxonomy" id="3824"/>
    <lineage>
        <taxon>Eukaryota</taxon>
        <taxon>Viridiplantae</taxon>
        <taxon>Streptophyta</taxon>
        <taxon>Embryophyta</taxon>
        <taxon>Tracheophyta</taxon>
        <taxon>Spermatophyta</taxon>
        <taxon>Magnoliopsida</taxon>
        <taxon>eudicotyledons</taxon>
        <taxon>Gunneridae</taxon>
        <taxon>Pentapetalae</taxon>
        <taxon>rosids</taxon>
        <taxon>fabids</taxon>
        <taxon>Fabales</taxon>
        <taxon>Fabaceae</taxon>
        <taxon>Papilionoideae</taxon>
        <taxon>50 kb inversion clade</taxon>
        <taxon>NPAAA clade</taxon>
        <taxon>indigoferoid/millettioid clade</taxon>
        <taxon>Phaseoleae</taxon>
        <taxon>Canavalia</taxon>
    </lineage>
</organism>
<comment type="caution">
    <text evidence="1">The sequence shown here is derived from an EMBL/GenBank/DDBJ whole genome shotgun (WGS) entry which is preliminary data.</text>
</comment>
<evidence type="ECO:0000313" key="1">
    <source>
        <dbReference type="EMBL" id="KAK7360089.1"/>
    </source>
</evidence>
<dbReference type="EMBL" id="JAYMYQ010000001">
    <property type="protein sequence ID" value="KAK7360089.1"/>
    <property type="molecule type" value="Genomic_DNA"/>
</dbReference>